<dbReference type="EC" id="1.5.1.2" evidence="5 6"/>
<keyword evidence="11" id="KW-1185">Reference proteome</keyword>
<dbReference type="Pfam" id="PF14748">
    <property type="entry name" value="P5CR_dimer"/>
    <property type="match status" value="1"/>
</dbReference>
<name>A0ABN0WRC7_9BACI</name>
<keyword evidence="3 5" id="KW-0521">NADP</keyword>
<dbReference type="EMBL" id="BAAADJ010000063">
    <property type="protein sequence ID" value="GAA0344803.1"/>
    <property type="molecule type" value="Genomic_DNA"/>
</dbReference>
<organism evidence="10 11">
    <name type="scientific">Bacillus carboniphilus</name>
    <dbReference type="NCBI Taxonomy" id="86663"/>
    <lineage>
        <taxon>Bacteria</taxon>
        <taxon>Bacillati</taxon>
        <taxon>Bacillota</taxon>
        <taxon>Bacilli</taxon>
        <taxon>Bacillales</taxon>
        <taxon>Bacillaceae</taxon>
        <taxon>Bacillus</taxon>
    </lineage>
</organism>
<feature type="domain" description="Pyrroline-5-carboxylate reductase dimerisation" evidence="9">
    <location>
        <begin position="150"/>
        <end position="254"/>
    </location>
</feature>
<dbReference type="InterPro" id="IPR000304">
    <property type="entry name" value="Pyrroline-COOH_reductase"/>
</dbReference>
<dbReference type="Pfam" id="PF03807">
    <property type="entry name" value="F420_oxidored"/>
    <property type="match status" value="1"/>
</dbReference>
<proteinExistence type="inferred from homology"/>
<evidence type="ECO:0000256" key="7">
    <source>
        <dbReference type="RuleBase" id="RU003903"/>
    </source>
</evidence>
<dbReference type="PANTHER" id="PTHR11645:SF0">
    <property type="entry name" value="PYRROLINE-5-CARBOXYLATE REDUCTASE 3"/>
    <property type="match status" value="1"/>
</dbReference>
<dbReference type="InterPro" id="IPR053790">
    <property type="entry name" value="P5CR-like_CS"/>
</dbReference>
<comment type="caution">
    <text evidence="10">The sequence shown here is derived from an EMBL/GenBank/DDBJ whole genome shotgun (WGS) entry which is preliminary data.</text>
</comment>
<comment type="pathway">
    <text evidence="5 7">Amino-acid biosynthesis; L-proline biosynthesis; L-proline from L-glutamate 5-semialdehyde: step 1/1.</text>
</comment>
<keyword evidence="4 5" id="KW-0560">Oxidoreductase</keyword>
<dbReference type="SUPFAM" id="SSF48179">
    <property type="entry name" value="6-phosphogluconate dehydrogenase C-terminal domain-like"/>
    <property type="match status" value="1"/>
</dbReference>
<evidence type="ECO:0000313" key="10">
    <source>
        <dbReference type="EMBL" id="GAA0344803.1"/>
    </source>
</evidence>
<evidence type="ECO:0000256" key="1">
    <source>
        <dbReference type="ARBA" id="ARBA00005525"/>
    </source>
</evidence>
<comment type="catalytic activity">
    <reaction evidence="5">
        <text>L-proline + NAD(+) = (S)-1-pyrroline-5-carboxylate + NADH + 2 H(+)</text>
        <dbReference type="Rhea" id="RHEA:14105"/>
        <dbReference type="ChEBI" id="CHEBI:15378"/>
        <dbReference type="ChEBI" id="CHEBI:17388"/>
        <dbReference type="ChEBI" id="CHEBI:57540"/>
        <dbReference type="ChEBI" id="CHEBI:57945"/>
        <dbReference type="ChEBI" id="CHEBI:60039"/>
        <dbReference type="EC" id="1.5.1.2"/>
    </reaction>
</comment>
<dbReference type="Gene3D" id="3.40.50.720">
    <property type="entry name" value="NAD(P)-binding Rossmann-like Domain"/>
    <property type="match status" value="1"/>
</dbReference>
<reference evidence="10 11" key="1">
    <citation type="journal article" date="2019" name="Int. J. Syst. Evol. Microbiol.">
        <title>The Global Catalogue of Microorganisms (GCM) 10K type strain sequencing project: providing services to taxonomists for standard genome sequencing and annotation.</title>
        <authorList>
            <consortium name="The Broad Institute Genomics Platform"/>
            <consortium name="The Broad Institute Genome Sequencing Center for Infectious Disease"/>
            <person name="Wu L."/>
            <person name="Ma J."/>
        </authorList>
    </citation>
    <scope>NUCLEOTIDE SEQUENCE [LARGE SCALE GENOMIC DNA]</scope>
    <source>
        <strain evidence="10 11">JCM 9731</strain>
    </source>
</reference>
<comment type="catalytic activity">
    <reaction evidence="5 7">
        <text>L-proline + NADP(+) = (S)-1-pyrroline-5-carboxylate + NADPH + 2 H(+)</text>
        <dbReference type="Rhea" id="RHEA:14109"/>
        <dbReference type="ChEBI" id="CHEBI:15378"/>
        <dbReference type="ChEBI" id="CHEBI:17388"/>
        <dbReference type="ChEBI" id="CHEBI:57783"/>
        <dbReference type="ChEBI" id="CHEBI:58349"/>
        <dbReference type="ChEBI" id="CHEBI:60039"/>
        <dbReference type="EC" id="1.5.1.2"/>
    </reaction>
</comment>
<dbReference type="InterPro" id="IPR029036">
    <property type="entry name" value="P5CR_dimer"/>
</dbReference>
<sequence>MARAIIEGMLSSEIVKPQQIMASAATDDTLDQVAEKYGIKVTSDNKEVAERAKYLFLAVKPNLHQKVIEEIKLTVSEETIVITMAAGVTLDFLRESFGENVKGIRTMPNTPSLVREGMTVLSVNDNVTKDELEDTLVLLETFGKVEVVAERLMDAIPAISGSSPAYVYMMIEAMADGGVSQGIPRDQAYKLAAQAVLGAAKMVLETGIHPGELKDQVCTPGGATIEAVATLEKAGFRSAIIAAMDSCTEKSKDMKG</sequence>
<dbReference type="PIRSF" id="PIRSF000193">
    <property type="entry name" value="Pyrrol-5-carb_rd"/>
    <property type="match status" value="1"/>
</dbReference>
<keyword evidence="5 7" id="KW-0028">Amino-acid biosynthesis</keyword>
<keyword evidence="5" id="KW-0963">Cytoplasm</keyword>
<evidence type="ECO:0000256" key="6">
    <source>
        <dbReference type="NCBIfam" id="TIGR00112"/>
    </source>
</evidence>
<gene>
    <name evidence="5 10" type="primary">proC</name>
    <name evidence="10" type="ORF">GCM10008967_39030</name>
</gene>
<feature type="domain" description="Pyrroline-5-carboxylate reductase catalytic N-terminal" evidence="8">
    <location>
        <begin position="1"/>
        <end position="87"/>
    </location>
</feature>
<comment type="similarity">
    <text evidence="1 5 7">Belongs to the pyrroline-5-carboxylate reductase family.</text>
</comment>
<dbReference type="Proteomes" id="UP001500782">
    <property type="component" value="Unassembled WGS sequence"/>
</dbReference>
<keyword evidence="2 5" id="KW-0641">Proline biosynthesis</keyword>
<dbReference type="HAMAP" id="MF_01925">
    <property type="entry name" value="P5C_reductase"/>
    <property type="match status" value="1"/>
</dbReference>
<comment type="function">
    <text evidence="5">Catalyzes the reduction of 1-pyrroline-5-carboxylate (PCA) to L-proline.</text>
</comment>
<dbReference type="PANTHER" id="PTHR11645">
    <property type="entry name" value="PYRROLINE-5-CARBOXYLATE REDUCTASE"/>
    <property type="match status" value="1"/>
</dbReference>
<dbReference type="InterPro" id="IPR036291">
    <property type="entry name" value="NAD(P)-bd_dom_sf"/>
</dbReference>
<dbReference type="SUPFAM" id="SSF51735">
    <property type="entry name" value="NAD(P)-binding Rossmann-fold domains"/>
    <property type="match status" value="1"/>
</dbReference>
<evidence type="ECO:0000256" key="5">
    <source>
        <dbReference type="HAMAP-Rule" id="MF_01925"/>
    </source>
</evidence>
<protein>
    <recommendedName>
        <fullName evidence="5 6">Pyrroline-5-carboxylate reductase</fullName>
        <shortName evidence="5">P5C reductase</shortName>
        <shortName evidence="5">P5CR</shortName>
        <ecNumber evidence="5 6">1.5.1.2</ecNumber>
    </recommendedName>
    <alternativeName>
        <fullName evidence="5">PCA reductase</fullName>
    </alternativeName>
</protein>
<dbReference type="Gene3D" id="1.10.3730.10">
    <property type="entry name" value="ProC C-terminal domain-like"/>
    <property type="match status" value="1"/>
</dbReference>
<dbReference type="InterPro" id="IPR008927">
    <property type="entry name" value="6-PGluconate_DH-like_C_sf"/>
</dbReference>
<dbReference type="PROSITE" id="PS00521">
    <property type="entry name" value="P5CR"/>
    <property type="match status" value="1"/>
</dbReference>
<evidence type="ECO:0000256" key="2">
    <source>
        <dbReference type="ARBA" id="ARBA00022650"/>
    </source>
</evidence>
<evidence type="ECO:0000313" key="11">
    <source>
        <dbReference type="Proteomes" id="UP001500782"/>
    </source>
</evidence>
<comment type="subcellular location">
    <subcellularLocation>
        <location evidence="5">Cytoplasm</location>
    </subcellularLocation>
</comment>
<evidence type="ECO:0000259" key="9">
    <source>
        <dbReference type="Pfam" id="PF14748"/>
    </source>
</evidence>
<evidence type="ECO:0000256" key="3">
    <source>
        <dbReference type="ARBA" id="ARBA00022857"/>
    </source>
</evidence>
<evidence type="ECO:0000256" key="4">
    <source>
        <dbReference type="ARBA" id="ARBA00023002"/>
    </source>
</evidence>
<accession>A0ABN0WRC7</accession>
<evidence type="ECO:0000259" key="8">
    <source>
        <dbReference type="Pfam" id="PF03807"/>
    </source>
</evidence>
<dbReference type="NCBIfam" id="TIGR00112">
    <property type="entry name" value="proC"/>
    <property type="match status" value="1"/>
</dbReference>
<dbReference type="InterPro" id="IPR028939">
    <property type="entry name" value="P5C_Rdtase_cat_N"/>
</dbReference>